<evidence type="ECO:0000259" key="2">
    <source>
        <dbReference type="Pfam" id="PF16087"/>
    </source>
</evidence>
<dbReference type="OrthoDB" id="8045666at2759"/>
<evidence type="ECO:0000313" key="4">
    <source>
        <dbReference type="Proteomes" id="UP000054324"/>
    </source>
</evidence>
<dbReference type="Pfam" id="PF16087">
    <property type="entry name" value="DUF4817"/>
    <property type="match status" value="1"/>
</dbReference>
<gene>
    <name evidence="3" type="ORF">T265_07252</name>
</gene>
<protein>
    <recommendedName>
        <fullName evidence="2">DUF4817 domain-containing protein</fullName>
    </recommendedName>
</protein>
<dbReference type="KEGG" id="ovi:T265_07252"/>
<dbReference type="GeneID" id="20321431"/>
<dbReference type="EMBL" id="KL596782">
    <property type="protein sequence ID" value="KER25268.1"/>
    <property type="molecule type" value="Genomic_DNA"/>
</dbReference>
<evidence type="ECO:0000256" key="1">
    <source>
        <dbReference type="SAM" id="MobiDB-lite"/>
    </source>
</evidence>
<dbReference type="InterPro" id="IPR032135">
    <property type="entry name" value="DUF4817"/>
</dbReference>
<feature type="domain" description="DUF4817" evidence="2">
    <location>
        <begin position="6"/>
        <end position="55"/>
    </location>
</feature>
<proteinExistence type="predicted"/>
<dbReference type="CTD" id="20321431"/>
<dbReference type="RefSeq" id="XP_009170990.1">
    <property type="nucleotide sequence ID" value="XM_009172726.1"/>
</dbReference>
<dbReference type="AlphaFoldDB" id="A0A074ZDL7"/>
<organism evidence="3 4">
    <name type="scientific">Opisthorchis viverrini</name>
    <name type="common">Southeast Asian liver fluke</name>
    <dbReference type="NCBI Taxonomy" id="6198"/>
    <lineage>
        <taxon>Eukaryota</taxon>
        <taxon>Metazoa</taxon>
        <taxon>Spiralia</taxon>
        <taxon>Lophotrochozoa</taxon>
        <taxon>Platyhelminthes</taxon>
        <taxon>Trematoda</taxon>
        <taxon>Digenea</taxon>
        <taxon>Opisthorchiida</taxon>
        <taxon>Opisthorchiata</taxon>
        <taxon>Opisthorchiidae</taxon>
        <taxon>Opisthorchis</taxon>
    </lineage>
</organism>
<sequence>MDISTRIEILKLYYSLGESATAALRGCKTKHGLIKDPFTVSTIARLIAKFESTGSGLDFPAPLTYKIFYQLIERLLVPSKLVSSGVSERLPPPMRSYLLHLPESSVNETMATTTTGRQSGGELSPMSFFNHGYSNPELLALKQPEPPTHTSVFSESKSNENELQRAALPSFLASP</sequence>
<keyword evidence="4" id="KW-1185">Reference proteome</keyword>
<reference evidence="3 4" key="1">
    <citation type="submission" date="2013-11" db="EMBL/GenBank/DDBJ databases">
        <title>Opisthorchis viverrini - life in the bile duct.</title>
        <authorList>
            <person name="Young N.D."/>
            <person name="Nagarajan N."/>
            <person name="Lin S.J."/>
            <person name="Korhonen P.K."/>
            <person name="Jex A.R."/>
            <person name="Hall R.S."/>
            <person name="Safavi-Hemami H."/>
            <person name="Kaewkong W."/>
            <person name="Bertrand D."/>
            <person name="Gao S."/>
            <person name="Seet Q."/>
            <person name="Wongkham S."/>
            <person name="Teh B.T."/>
            <person name="Wongkham C."/>
            <person name="Intapan P.M."/>
            <person name="Maleewong W."/>
            <person name="Yang X."/>
            <person name="Hu M."/>
            <person name="Wang Z."/>
            <person name="Hofmann A."/>
            <person name="Sternberg P.W."/>
            <person name="Tan P."/>
            <person name="Wang J."/>
            <person name="Gasser R.B."/>
        </authorList>
    </citation>
    <scope>NUCLEOTIDE SEQUENCE [LARGE SCALE GENOMIC DNA]</scope>
</reference>
<name>A0A074ZDL7_OPIVI</name>
<evidence type="ECO:0000313" key="3">
    <source>
        <dbReference type="EMBL" id="KER25268.1"/>
    </source>
</evidence>
<accession>A0A074ZDL7</accession>
<feature type="region of interest" description="Disordered" evidence="1">
    <location>
        <begin position="139"/>
        <end position="175"/>
    </location>
</feature>
<dbReference type="Proteomes" id="UP000054324">
    <property type="component" value="Unassembled WGS sequence"/>
</dbReference>